<evidence type="ECO:0000256" key="1">
    <source>
        <dbReference type="SAM" id="MobiDB-lite"/>
    </source>
</evidence>
<dbReference type="GO" id="GO:0003756">
    <property type="term" value="F:protein disulfide isomerase activity"/>
    <property type="evidence" value="ECO:0007669"/>
    <property type="project" value="TreeGrafter"/>
</dbReference>
<keyword evidence="4" id="KW-1185">Reference proteome</keyword>
<reference evidence="3 4" key="1">
    <citation type="journal article" date="2021" name="Hortic Res">
        <title>Chromosome-scale assembly of the Dendrobium chrysotoxum genome enhances the understanding of orchid evolution.</title>
        <authorList>
            <person name="Zhang Y."/>
            <person name="Zhang G.Q."/>
            <person name="Zhang D."/>
            <person name="Liu X.D."/>
            <person name="Xu X.Y."/>
            <person name="Sun W.H."/>
            <person name="Yu X."/>
            <person name="Zhu X."/>
            <person name="Wang Z.W."/>
            <person name="Zhao X."/>
            <person name="Zhong W.Y."/>
            <person name="Chen H."/>
            <person name="Yin W.L."/>
            <person name="Huang T."/>
            <person name="Niu S.C."/>
            <person name="Liu Z.J."/>
        </authorList>
    </citation>
    <scope>NUCLEOTIDE SEQUENCE [LARGE SCALE GENOMIC DNA]</scope>
    <source>
        <strain evidence="3">Lindl</strain>
    </source>
</reference>
<protein>
    <recommendedName>
        <fullName evidence="2">Peptidoglycan binding-like domain-containing protein</fullName>
    </recommendedName>
</protein>
<gene>
    <name evidence="3" type="ORF">IEQ34_007981</name>
</gene>
<dbReference type="AlphaFoldDB" id="A0AAV7H6W3"/>
<dbReference type="PANTHER" id="PTHR15852">
    <property type="entry name" value="PLASTID TRANSCRIPTIONALLY ACTIVE PROTEIN"/>
    <property type="match status" value="1"/>
</dbReference>
<dbReference type="SUPFAM" id="SSF57938">
    <property type="entry name" value="DnaJ/Hsp40 cysteine-rich domain"/>
    <property type="match status" value="1"/>
</dbReference>
<dbReference type="InterPro" id="IPR002477">
    <property type="entry name" value="Peptidoglycan-bd-like"/>
</dbReference>
<feature type="domain" description="Peptidoglycan binding-like" evidence="2">
    <location>
        <begin position="201"/>
        <end position="253"/>
    </location>
</feature>
<proteinExistence type="predicted"/>
<comment type="caution">
    <text evidence="3">The sequence shown here is derived from an EMBL/GenBank/DDBJ whole genome shotgun (WGS) entry which is preliminary data.</text>
</comment>
<accession>A0AAV7H6W3</accession>
<dbReference type="GO" id="GO:0009507">
    <property type="term" value="C:chloroplast"/>
    <property type="evidence" value="ECO:0007669"/>
    <property type="project" value="TreeGrafter"/>
</dbReference>
<evidence type="ECO:0000313" key="4">
    <source>
        <dbReference type="Proteomes" id="UP000775213"/>
    </source>
</evidence>
<sequence length="407" mass="46026">MAIANLPPRPHPTLPTRHHHSPAKSNFPSSFLVLRNPNPSFSSSSTTVVTFASSSSWEQEEQRWLREEQRWLREEQRWLREERRWSSEREALLSEIAVLRLRIDALEGERSPLADAVEAVLVAAKERRLIAGAEKIIVEEDVVKEMVHEGIRISEEEGEKDVLKENKVVNEKKERKTLRMGSEGEDVREMQVCVILVSTMMQEALQRLGFYSGEDDMEYSSFSTGTDRAVKTWQASLGATENGIMTSELLERLFVELYLNDSNKKGSADERENITPVERKDGTNGAPIASVRKFAEIQETFIKEAGDTEIGISQHRVFLLGENRWEEPSRLQGRNKPSEASKASSSTRCLTCRGEGRLMCSECDGTGEPNIEPQFLEWVDEGAKCPYCEGLGYIICDVCEGKNIVQN</sequence>
<organism evidence="3 4">
    <name type="scientific">Dendrobium chrysotoxum</name>
    <name type="common">Orchid</name>
    <dbReference type="NCBI Taxonomy" id="161865"/>
    <lineage>
        <taxon>Eukaryota</taxon>
        <taxon>Viridiplantae</taxon>
        <taxon>Streptophyta</taxon>
        <taxon>Embryophyta</taxon>
        <taxon>Tracheophyta</taxon>
        <taxon>Spermatophyta</taxon>
        <taxon>Magnoliopsida</taxon>
        <taxon>Liliopsida</taxon>
        <taxon>Asparagales</taxon>
        <taxon>Orchidaceae</taxon>
        <taxon>Epidendroideae</taxon>
        <taxon>Malaxideae</taxon>
        <taxon>Dendrobiinae</taxon>
        <taxon>Dendrobium</taxon>
    </lineage>
</organism>
<dbReference type="GO" id="GO:0009658">
    <property type="term" value="P:chloroplast organization"/>
    <property type="evidence" value="ECO:0007669"/>
    <property type="project" value="TreeGrafter"/>
</dbReference>
<dbReference type="InterPro" id="IPR036365">
    <property type="entry name" value="PGBD-like_sf"/>
</dbReference>
<dbReference type="Proteomes" id="UP000775213">
    <property type="component" value="Unassembled WGS sequence"/>
</dbReference>
<dbReference type="PANTHER" id="PTHR15852:SF16">
    <property type="entry name" value="PROTEIN DISULFIDE ISOMERASE PTAC5, CHLOROPLASTIC"/>
    <property type="match status" value="1"/>
</dbReference>
<dbReference type="Gene3D" id="1.10.101.10">
    <property type="entry name" value="PGBD-like superfamily/PGBD"/>
    <property type="match status" value="1"/>
</dbReference>
<dbReference type="InterPro" id="IPR036410">
    <property type="entry name" value="HSP_DnaJ_Cys-rich_dom_sf"/>
</dbReference>
<name>A0AAV7H6W3_DENCH</name>
<evidence type="ECO:0000313" key="3">
    <source>
        <dbReference type="EMBL" id="KAH0463399.1"/>
    </source>
</evidence>
<dbReference type="SUPFAM" id="SSF47090">
    <property type="entry name" value="PGBD-like"/>
    <property type="match status" value="1"/>
</dbReference>
<dbReference type="Pfam" id="PF01471">
    <property type="entry name" value="PG_binding_1"/>
    <property type="match status" value="1"/>
</dbReference>
<evidence type="ECO:0000259" key="2">
    <source>
        <dbReference type="Pfam" id="PF01471"/>
    </source>
</evidence>
<feature type="region of interest" description="Disordered" evidence="1">
    <location>
        <begin position="1"/>
        <end position="23"/>
    </location>
</feature>
<dbReference type="EMBL" id="JAGFBR010000008">
    <property type="protein sequence ID" value="KAH0463399.1"/>
    <property type="molecule type" value="Genomic_DNA"/>
</dbReference>
<dbReference type="Gene3D" id="2.10.230.10">
    <property type="entry name" value="Heat shock protein DnaJ, cysteine-rich domain"/>
    <property type="match status" value="1"/>
</dbReference>
<dbReference type="InterPro" id="IPR036366">
    <property type="entry name" value="PGBDSf"/>
</dbReference>